<dbReference type="InterPro" id="IPR015882">
    <property type="entry name" value="HEX_bac_N"/>
</dbReference>
<evidence type="ECO:0000313" key="9">
    <source>
        <dbReference type="Proteomes" id="UP001200145"/>
    </source>
</evidence>
<dbReference type="InterPro" id="IPR017853">
    <property type="entry name" value="GH"/>
</dbReference>
<dbReference type="InterPro" id="IPR029018">
    <property type="entry name" value="Hex-like_dom2"/>
</dbReference>
<name>A0ABS9BGY1_9BACT</name>
<proteinExistence type="inferred from homology"/>
<dbReference type="Gene3D" id="2.60.120.260">
    <property type="entry name" value="Galactose-binding domain-like"/>
    <property type="match status" value="1"/>
</dbReference>
<dbReference type="CDD" id="cd06563">
    <property type="entry name" value="GH20_chitobiase-like"/>
    <property type="match status" value="1"/>
</dbReference>
<dbReference type="Proteomes" id="UP001200145">
    <property type="component" value="Unassembled WGS sequence"/>
</dbReference>
<sequence length="776" mass="86435">MKQTTWLGILLFLLLNNNVSAQETITDKPIHIIPKPLELVRGKGQFTILPSTQIRYNPAFSDLAEAGVFLNKRIKEISGYSLPVGNAASNSIELLLVENLALNKEGYTLSVQADKIRLAAPSKAGLIYGMQSLLQCLPAIRTNARLEIPVMEIRDQPRFGYRGIMIDVSRHFFATQAIKDIIDLLSAYKMNVFHWHLTDDPGWRIQIDKYPALTSMAAWRVDRSGIPWNERKAAQPGEKATYGGYYTKEQIREIVAYATERNITIIPEIEMPGHSVAAVSAYPFLSCTGQQQALITGGQYPSGIQTNYCAGNDSSFLFLQDVLDEVLDLFPSRLIHIGGDEVDKRSWQQCSKCQARMKKEGLKDEHELQSYFIKRMEKYLNAKGRQIIGWDEILEGGLAPGATVMSWRGEAGGIEAAKMKHPVVMTPGSPLYFDHYQAGPAGEPIAFGGFNPLKKVYAYEPIPQELRNTEFATYVMGAQGNLWTESIETREHLEYMLLPRMMALAEVVWSKPEARNWVDFRTRLEAHFTGLAQKGFRFSEGNFTVGIKPLIADGQLKVALETEALDATIHYTLDGSYPTTGSPFYTSPITINGNATLKAITVKNGRVKGNEPAVQQFVKHLATGKTVSYQYPNSNSYMADGPNSLTDGIRGTGQVGKYWHGFSGKDMVATIDLQQLQTVREVSVGVMQHYKDWIFFPTGVSVELSTDGKTFKQVGTYSNRIAADETKSMLEDVRIAFSPKQARYIRVTAKVLPACPKGHPGEGQAAWLFVDEILVK</sequence>
<dbReference type="Gene3D" id="3.30.379.10">
    <property type="entry name" value="Chitobiase/beta-hexosaminidase domain 2-like"/>
    <property type="match status" value="1"/>
</dbReference>
<gene>
    <name evidence="8" type="ORF">L0U88_09965</name>
</gene>
<comment type="similarity">
    <text evidence="2">Belongs to the glycosyl hydrolase 20 family.</text>
</comment>
<dbReference type="EC" id="3.2.1.52" evidence="3"/>
<dbReference type="PRINTS" id="PR00738">
    <property type="entry name" value="GLHYDRLASE20"/>
</dbReference>
<keyword evidence="9" id="KW-1185">Reference proteome</keyword>
<evidence type="ECO:0000256" key="2">
    <source>
        <dbReference type="ARBA" id="ARBA00006285"/>
    </source>
</evidence>
<dbReference type="InterPro" id="IPR025705">
    <property type="entry name" value="Beta_hexosaminidase_sua/sub"/>
</dbReference>
<organism evidence="8 9">
    <name type="scientific">Flavihumibacter fluminis</name>
    <dbReference type="NCBI Taxonomy" id="2909236"/>
    <lineage>
        <taxon>Bacteria</taxon>
        <taxon>Pseudomonadati</taxon>
        <taxon>Bacteroidota</taxon>
        <taxon>Chitinophagia</taxon>
        <taxon>Chitinophagales</taxon>
        <taxon>Chitinophagaceae</taxon>
        <taxon>Flavihumibacter</taxon>
    </lineage>
</organism>
<dbReference type="InterPro" id="IPR008979">
    <property type="entry name" value="Galactose-bd-like_sf"/>
</dbReference>
<dbReference type="InterPro" id="IPR000421">
    <property type="entry name" value="FA58C"/>
</dbReference>
<dbReference type="Pfam" id="PF13290">
    <property type="entry name" value="CHB_HEX_C_1"/>
    <property type="match status" value="1"/>
</dbReference>
<feature type="chain" id="PRO_5045247624" description="beta-N-acetylhexosaminidase" evidence="6">
    <location>
        <begin position="22"/>
        <end position="776"/>
    </location>
</feature>
<dbReference type="InterPro" id="IPR015883">
    <property type="entry name" value="Glyco_hydro_20_cat"/>
</dbReference>
<dbReference type="Pfam" id="PF00754">
    <property type="entry name" value="F5_F8_type_C"/>
    <property type="match status" value="1"/>
</dbReference>
<dbReference type="Pfam" id="PF02838">
    <property type="entry name" value="Glyco_hydro_20b"/>
    <property type="match status" value="1"/>
</dbReference>
<evidence type="ECO:0000256" key="5">
    <source>
        <dbReference type="ARBA" id="ARBA00023295"/>
    </source>
</evidence>
<comment type="caution">
    <text evidence="8">The sequence shown here is derived from an EMBL/GenBank/DDBJ whole genome shotgun (WGS) entry which is preliminary data.</text>
</comment>
<dbReference type="Gene3D" id="3.20.20.80">
    <property type="entry name" value="Glycosidases"/>
    <property type="match status" value="1"/>
</dbReference>
<feature type="domain" description="F5/8 type C" evidence="7">
    <location>
        <begin position="614"/>
        <end position="749"/>
    </location>
</feature>
<protein>
    <recommendedName>
        <fullName evidence="3">beta-N-acetylhexosaminidase</fullName>
        <ecNumber evidence="3">3.2.1.52</ecNumber>
    </recommendedName>
</protein>
<evidence type="ECO:0000259" key="7">
    <source>
        <dbReference type="PROSITE" id="PS50022"/>
    </source>
</evidence>
<dbReference type="SUPFAM" id="SSF49785">
    <property type="entry name" value="Galactose-binding domain-like"/>
    <property type="match status" value="1"/>
</dbReference>
<dbReference type="SUPFAM" id="SSF51445">
    <property type="entry name" value="(Trans)glycosidases"/>
    <property type="match status" value="1"/>
</dbReference>
<reference evidence="8 9" key="1">
    <citation type="submission" date="2022-01" db="EMBL/GenBank/DDBJ databases">
        <title>Flavihumibacter sp. nov., isolated from sediment of a river.</title>
        <authorList>
            <person name="Liu H."/>
        </authorList>
    </citation>
    <scope>NUCLEOTIDE SEQUENCE [LARGE SCALE GENOMIC DNA]</scope>
    <source>
        <strain evidence="8 9">RY-1</strain>
    </source>
</reference>
<evidence type="ECO:0000256" key="4">
    <source>
        <dbReference type="ARBA" id="ARBA00022801"/>
    </source>
</evidence>
<comment type="catalytic activity">
    <reaction evidence="1">
        <text>Hydrolysis of terminal non-reducing N-acetyl-D-hexosamine residues in N-acetyl-beta-D-hexosaminides.</text>
        <dbReference type="EC" id="3.2.1.52"/>
    </reaction>
</comment>
<evidence type="ECO:0000256" key="6">
    <source>
        <dbReference type="SAM" id="SignalP"/>
    </source>
</evidence>
<keyword evidence="4" id="KW-0378">Hydrolase</keyword>
<evidence type="ECO:0000313" key="8">
    <source>
        <dbReference type="EMBL" id="MCF1714951.1"/>
    </source>
</evidence>
<dbReference type="PROSITE" id="PS50022">
    <property type="entry name" value="FA58C_3"/>
    <property type="match status" value="1"/>
</dbReference>
<keyword evidence="6" id="KW-0732">Signal</keyword>
<dbReference type="PANTHER" id="PTHR22600:SF57">
    <property type="entry name" value="BETA-N-ACETYLHEXOSAMINIDASE"/>
    <property type="match status" value="1"/>
</dbReference>
<evidence type="ECO:0000256" key="1">
    <source>
        <dbReference type="ARBA" id="ARBA00001231"/>
    </source>
</evidence>
<dbReference type="InterPro" id="IPR059177">
    <property type="entry name" value="GH29D-like_dom"/>
</dbReference>
<evidence type="ECO:0000256" key="3">
    <source>
        <dbReference type="ARBA" id="ARBA00012663"/>
    </source>
</evidence>
<keyword evidence="5" id="KW-0326">Glycosidase</keyword>
<dbReference type="RefSeq" id="WP_234865902.1">
    <property type="nucleotide sequence ID" value="NZ_JAKEVY010000002.1"/>
</dbReference>
<feature type="signal peptide" evidence="6">
    <location>
        <begin position="1"/>
        <end position="21"/>
    </location>
</feature>
<dbReference type="Pfam" id="PF00728">
    <property type="entry name" value="Glyco_hydro_20"/>
    <property type="match status" value="1"/>
</dbReference>
<dbReference type="PANTHER" id="PTHR22600">
    <property type="entry name" value="BETA-HEXOSAMINIDASE"/>
    <property type="match status" value="1"/>
</dbReference>
<dbReference type="SUPFAM" id="SSF55545">
    <property type="entry name" value="beta-N-acetylhexosaminidase-like domain"/>
    <property type="match status" value="1"/>
</dbReference>
<dbReference type="EMBL" id="JAKEVY010000002">
    <property type="protein sequence ID" value="MCF1714951.1"/>
    <property type="molecule type" value="Genomic_DNA"/>
</dbReference>
<accession>A0ABS9BGY1</accession>